<proteinExistence type="inferred from homology"/>
<dbReference type="InterPro" id="IPR015421">
    <property type="entry name" value="PyrdxlP-dep_Trfase_major"/>
</dbReference>
<dbReference type="Gene3D" id="3.40.640.10">
    <property type="entry name" value="Type I PLP-dependent aspartate aminotransferase-like (Major domain)"/>
    <property type="match status" value="1"/>
</dbReference>
<dbReference type="EMBL" id="MSCJ01000001">
    <property type="protein sequence ID" value="PQJ66155.1"/>
    <property type="molecule type" value="Genomic_DNA"/>
</dbReference>
<dbReference type="HAMAP" id="MF_00423">
    <property type="entry name" value="SelA"/>
    <property type="match status" value="1"/>
</dbReference>
<name>A0A2S7VWA7_PHOAN</name>
<gene>
    <name evidence="8" type="primary">selA</name>
    <name evidence="11" type="ORF">BTO08_01335</name>
</gene>
<comment type="caution">
    <text evidence="11">The sequence shown here is derived from an EMBL/GenBank/DDBJ whole genome shotgun (WGS) entry which is preliminary data.</text>
</comment>
<evidence type="ECO:0000256" key="3">
    <source>
        <dbReference type="ARBA" id="ARBA00022679"/>
    </source>
</evidence>
<protein>
    <recommendedName>
        <fullName evidence="8">L-seryl-tRNA(Sec) selenium transferase</fullName>
        <ecNumber evidence="8">2.9.1.1</ecNumber>
    </recommendedName>
    <alternativeName>
        <fullName evidence="8">Selenocysteine synthase</fullName>
        <shortName evidence="8">Sec synthase</shortName>
    </alternativeName>
    <alternativeName>
        <fullName evidence="8">Selenocysteinyl-tRNA(Sec) synthase</fullName>
    </alternativeName>
</protein>
<dbReference type="InterPro" id="IPR004534">
    <property type="entry name" value="SelA_trans"/>
</dbReference>
<sequence length="487" mass="53659">MTAQALYAHLPSVDLILNHELQQPLIHQLGKEHITTLVRQLLDQARETIRDQQQLPQWLTLNECDGLALSQQKLARINLFSHHLAQSTLPLQHKGQRRVFNLTGTILHTNLGRSLQAEAAIKAVTEVMRFPSTLEYSLQQGKRGHRDQAISEQLQQLIGCEDACLVNNNAAAVLLMLASLASGKEVIVSRGELVEIGGSFRIPDVMRQAGCQLVEVGATNRTHLKDYQQAINENTALLMKVHTSNYMIQGFTSAVSEAELCALGRAMQVPVISDLGSGSLIDLAQYGLPSEPMPQKMLQDGIDLVSFSGDKLLGGPQAGIIAGKSELIEQLQHHPLKRALRCDKMTLAALEATLNLYRHPERLPCDLPTLSMLTRNLDTLTDLGERLVPYCQQLVGQYFTVTVMPSMGQIGSGALPTEQLESVALCFSVNNNQTSYTLNDLADLLASGEIPIIGRIHHDKLWLCLRGISHEQDFMTQLAQLSLSNNE</sequence>
<reference evidence="11 12" key="1">
    <citation type="submission" date="2016-12" db="EMBL/GenBank/DDBJ databases">
        <title>Diversity of luminous bacteria.</title>
        <authorList>
            <person name="Yoshizawa S."/>
            <person name="Kogure K."/>
        </authorList>
    </citation>
    <scope>NUCLEOTIDE SEQUENCE [LARGE SCALE GENOMIC DNA]</scope>
    <source>
        <strain evidence="11 12">LC1-200</strain>
    </source>
</reference>
<organism evidence="11 12">
    <name type="scientific">Photobacterium angustum</name>
    <dbReference type="NCBI Taxonomy" id="661"/>
    <lineage>
        <taxon>Bacteria</taxon>
        <taxon>Pseudomonadati</taxon>
        <taxon>Pseudomonadota</taxon>
        <taxon>Gammaproteobacteria</taxon>
        <taxon>Vibrionales</taxon>
        <taxon>Vibrionaceae</taxon>
        <taxon>Photobacterium</taxon>
    </lineage>
</organism>
<evidence type="ECO:0000256" key="4">
    <source>
        <dbReference type="ARBA" id="ARBA00022898"/>
    </source>
</evidence>
<evidence type="ECO:0000256" key="9">
    <source>
        <dbReference type="PIRSR" id="PIRSR618319-50"/>
    </source>
</evidence>
<dbReference type="FunFam" id="3.40.640.10:FF:000028">
    <property type="entry name" value="L-seryl-tRNA(Sec) selenium transferase"/>
    <property type="match status" value="1"/>
</dbReference>
<dbReference type="GO" id="GO:0004125">
    <property type="term" value="F:L-seryl-tRNA(Sec) selenium transferase activity"/>
    <property type="evidence" value="ECO:0007669"/>
    <property type="project" value="UniProtKB-UniRule"/>
</dbReference>
<dbReference type="Proteomes" id="UP000238730">
    <property type="component" value="Unassembled WGS sequence"/>
</dbReference>
<evidence type="ECO:0000313" key="11">
    <source>
        <dbReference type="EMBL" id="PQJ66155.1"/>
    </source>
</evidence>
<dbReference type="Pfam" id="PF12390">
    <property type="entry name" value="Se-cys_synth_N"/>
    <property type="match status" value="1"/>
</dbReference>
<feature type="domain" description="L-seryl-tRNA selenium transferase N-terminal" evidence="10">
    <location>
        <begin position="7"/>
        <end position="46"/>
    </location>
</feature>
<dbReference type="RefSeq" id="WP_105059582.1">
    <property type="nucleotide sequence ID" value="NZ_MSCJ01000001.1"/>
</dbReference>
<comment type="catalytic activity">
    <reaction evidence="8">
        <text>L-seryl-tRNA(Sec) + selenophosphate + H(+) = L-selenocysteinyl-tRNA(Sec) + phosphate</text>
        <dbReference type="Rhea" id="RHEA:22728"/>
        <dbReference type="Rhea" id="RHEA-COMP:9742"/>
        <dbReference type="Rhea" id="RHEA-COMP:9743"/>
        <dbReference type="ChEBI" id="CHEBI:15378"/>
        <dbReference type="ChEBI" id="CHEBI:16144"/>
        <dbReference type="ChEBI" id="CHEBI:43474"/>
        <dbReference type="ChEBI" id="CHEBI:78533"/>
        <dbReference type="ChEBI" id="CHEBI:78573"/>
        <dbReference type="EC" id="2.9.1.1"/>
    </reaction>
</comment>
<dbReference type="Pfam" id="PF03841">
    <property type="entry name" value="SelA"/>
    <property type="match status" value="1"/>
</dbReference>
<dbReference type="AlphaFoldDB" id="A0A2S7VWA7"/>
<dbReference type="EC" id="2.9.1.1" evidence="8"/>
<evidence type="ECO:0000256" key="5">
    <source>
        <dbReference type="ARBA" id="ARBA00022917"/>
    </source>
</evidence>
<comment type="subcellular location">
    <subcellularLocation>
        <location evidence="8">Cytoplasm</location>
    </subcellularLocation>
</comment>
<dbReference type="InterPro" id="IPR018319">
    <property type="entry name" value="SelA-like"/>
</dbReference>
<dbReference type="NCBIfam" id="TIGR00474">
    <property type="entry name" value="selA"/>
    <property type="match status" value="1"/>
</dbReference>
<dbReference type="GO" id="GO:0001717">
    <property type="term" value="P:conversion of seryl-tRNAsec to selenocys-tRNAsec"/>
    <property type="evidence" value="ECO:0007669"/>
    <property type="project" value="UniProtKB-UniRule"/>
</dbReference>
<dbReference type="OrthoDB" id="9787096at2"/>
<keyword evidence="3 8" id="KW-0808">Transferase</keyword>
<dbReference type="InterPro" id="IPR015424">
    <property type="entry name" value="PyrdxlP-dep_Trfase"/>
</dbReference>
<keyword evidence="2 8" id="KW-0963">Cytoplasm</keyword>
<evidence type="ECO:0000256" key="6">
    <source>
        <dbReference type="ARBA" id="ARBA00023266"/>
    </source>
</evidence>
<evidence type="ECO:0000256" key="7">
    <source>
        <dbReference type="ARBA" id="ARBA00044507"/>
    </source>
</evidence>
<accession>A0A2S7VWA7</accession>
<dbReference type="GO" id="GO:0001514">
    <property type="term" value="P:selenocysteine incorporation"/>
    <property type="evidence" value="ECO:0007669"/>
    <property type="project" value="UniProtKB-UniRule"/>
</dbReference>
<dbReference type="PANTHER" id="PTHR32328:SF0">
    <property type="entry name" value="L-SERYL-TRNA(SEC) SELENIUM TRANSFERASE"/>
    <property type="match status" value="1"/>
</dbReference>
<dbReference type="SUPFAM" id="SSF53383">
    <property type="entry name" value="PLP-dependent transferases"/>
    <property type="match status" value="1"/>
</dbReference>
<dbReference type="PANTHER" id="PTHR32328">
    <property type="entry name" value="L-SERYL-TRNA(SEC) SELENIUM TRANSFERASE"/>
    <property type="match status" value="1"/>
</dbReference>
<dbReference type="Gene3D" id="3.90.1150.180">
    <property type="match status" value="1"/>
</dbReference>
<comment type="function">
    <text evidence="8">Converts seryl-tRNA(Sec) to selenocysteinyl-tRNA(Sec) required for selenoprotein biosynthesis.</text>
</comment>
<dbReference type="GO" id="GO:0005737">
    <property type="term" value="C:cytoplasm"/>
    <property type="evidence" value="ECO:0007669"/>
    <property type="project" value="UniProtKB-SubCell"/>
</dbReference>
<keyword evidence="5 8" id="KW-0648">Protein biosynthesis</keyword>
<comment type="similarity">
    <text evidence="7 8">Belongs to the SelA family.</text>
</comment>
<evidence type="ECO:0000256" key="1">
    <source>
        <dbReference type="ARBA" id="ARBA00001933"/>
    </source>
</evidence>
<dbReference type="InterPro" id="IPR025862">
    <property type="entry name" value="SelA_trans_N_dom"/>
</dbReference>
<comment type="pathway">
    <text evidence="8">Aminoacyl-tRNA biosynthesis; selenocysteinyl-tRNA(Sec) biosynthesis; selenocysteinyl-tRNA(Sec) from L-seryl-tRNA(Sec) (bacterial route): step 1/1.</text>
</comment>
<evidence type="ECO:0000259" key="10">
    <source>
        <dbReference type="Pfam" id="PF12390"/>
    </source>
</evidence>
<dbReference type="UniPathway" id="UPA00906">
    <property type="reaction ID" value="UER00896"/>
</dbReference>
<evidence type="ECO:0000256" key="2">
    <source>
        <dbReference type="ARBA" id="ARBA00022490"/>
    </source>
</evidence>
<keyword evidence="6 8" id="KW-0711">Selenium</keyword>
<comment type="cofactor">
    <cofactor evidence="1 8 9">
        <name>pyridoxal 5'-phosphate</name>
        <dbReference type="ChEBI" id="CHEBI:597326"/>
    </cofactor>
</comment>
<feature type="modified residue" description="N6-(pyridoxal phosphate)lysine" evidence="8 9">
    <location>
        <position position="311"/>
    </location>
</feature>
<keyword evidence="4 8" id="KW-0663">Pyridoxal phosphate</keyword>
<evidence type="ECO:0000313" key="12">
    <source>
        <dbReference type="Proteomes" id="UP000238730"/>
    </source>
</evidence>
<evidence type="ECO:0000256" key="8">
    <source>
        <dbReference type="HAMAP-Rule" id="MF_00423"/>
    </source>
</evidence>